<dbReference type="InterPro" id="IPR033932">
    <property type="entry name" value="YtcJ-like"/>
</dbReference>
<gene>
    <name evidence="2" type="ORF">H9871_05400</name>
</gene>
<proteinExistence type="predicted"/>
<dbReference type="GO" id="GO:0016810">
    <property type="term" value="F:hydrolase activity, acting on carbon-nitrogen (but not peptide) bonds"/>
    <property type="evidence" value="ECO:0007669"/>
    <property type="project" value="InterPro"/>
</dbReference>
<comment type="caution">
    <text evidence="2">The sequence shown here is derived from an EMBL/GenBank/DDBJ whole genome shotgun (WGS) entry which is preliminary data.</text>
</comment>
<dbReference type="InterPro" id="IPR013108">
    <property type="entry name" value="Amidohydro_3"/>
</dbReference>
<sequence length="569" mass="60954">MKPTIVYPARMIRTMDPAQPVAEAVAVRGERIRAVGALADLMSYSGAQLDERFADSVLLPGFVEAHSHAGTGNAWTDTYVGFEDRTDPTGRHWPACHTVDDVLDRLKEADAALEDPDTPLMAWGLDPMHLGGRAVAAQDLDTVSATRQIHVIHTSAHSCSVNTPVLRRFGIDAAAEVEGVIKDDAGEPTGVLDEFAAMGLVAELTAGSGPLAIDAAALEKFGQEGVNTGTTTLTDLGSLILMEDDGVDLYRSCIGEDFPARLNVFHFGAGVGKVSRSLPEAADRLSRLRGLSTDKLRFGNVKLMLDGSIQGFTARLSEPGYFGDQPNGMWNVTPEEFLEAFETFHRAGALIHVHCNGDQATQLFLDTLETVLISHPRPDHRHTCTHSQMTTAAQYRRLKALGACANIFGNHIWSWGDQHADFTVGPDRAKRMNAAATAVRLGVPISLHSDTPVTPLGPLRTVKHAATRLTPSGRVLGEHERLSVEAALEAVTLGAAYMLKMDHEVGSLEAGKFADFAVLDEDPLRLATEDLPSVRVLGTVVGGQYHASTVVADTAEASPAPAKEDTDSV</sequence>
<dbReference type="EMBL" id="DXGD01000196">
    <property type="protein sequence ID" value="HIW99560.1"/>
    <property type="molecule type" value="Genomic_DNA"/>
</dbReference>
<reference evidence="2" key="1">
    <citation type="journal article" date="2021" name="PeerJ">
        <title>Extensive microbial diversity within the chicken gut microbiome revealed by metagenomics and culture.</title>
        <authorList>
            <person name="Gilroy R."/>
            <person name="Ravi A."/>
            <person name="Getino M."/>
            <person name="Pursley I."/>
            <person name="Horton D.L."/>
            <person name="Alikhan N.F."/>
            <person name="Baker D."/>
            <person name="Gharbi K."/>
            <person name="Hall N."/>
            <person name="Watson M."/>
            <person name="Adriaenssens E.M."/>
            <person name="Foster-Nyarko E."/>
            <person name="Jarju S."/>
            <person name="Secka A."/>
            <person name="Antonio M."/>
            <person name="Oren A."/>
            <person name="Chaudhuri R.R."/>
            <person name="La Ragione R."/>
            <person name="Hildebrand F."/>
            <person name="Pallen M.J."/>
        </authorList>
    </citation>
    <scope>NUCLEOTIDE SEQUENCE</scope>
    <source>
        <strain evidence="2">ChiHejej3B27-3195</strain>
    </source>
</reference>
<evidence type="ECO:0000313" key="3">
    <source>
        <dbReference type="Proteomes" id="UP000824151"/>
    </source>
</evidence>
<dbReference type="Gene3D" id="3.10.310.70">
    <property type="match status" value="1"/>
</dbReference>
<evidence type="ECO:0000313" key="2">
    <source>
        <dbReference type="EMBL" id="HIW99560.1"/>
    </source>
</evidence>
<dbReference type="PANTHER" id="PTHR22642:SF2">
    <property type="entry name" value="PROTEIN LONG AFTER FAR-RED 3"/>
    <property type="match status" value="1"/>
</dbReference>
<dbReference type="InterPro" id="IPR011059">
    <property type="entry name" value="Metal-dep_hydrolase_composite"/>
</dbReference>
<reference evidence="2" key="2">
    <citation type="submission" date="2021-04" db="EMBL/GenBank/DDBJ databases">
        <authorList>
            <person name="Gilroy R."/>
        </authorList>
    </citation>
    <scope>NUCLEOTIDE SEQUENCE</scope>
    <source>
        <strain evidence="2">ChiHejej3B27-3195</strain>
    </source>
</reference>
<dbReference type="SUPFAM" id="SSF51338">
    <property type="entry name" value="Composite domain of metallo-dependent hydrolases"/>
    <property type="match status" value="1"/>
</dbReference>
<dbReference type="SUPFAM" id="SSF51556">
    <property type="entry name" value="Metallo-dependent hydrolases"/>
    <property type="match status" value="1"/>
</dbReference>
<name>A0A9D1S2B3_9MICC</name>
<protein>
    <submittedName>
        <fullName evidence="2">Amidohydrolase</fullName>
    </submittedName>
</protein>
<organism evidence="2 3">
    <name type="scientific">Candidatus Nesterenkonia stercoripullorum</name>
    <dbReference type="NCBI Taxonomy" id="2838701"/>
    <lineage>
        <taxon>Bacteria</taxon>
        <taxon>Bacillati</taxon>
        <taxon>Actinomycetota</taxon>
        <taxon>Actinomycetes</taxon>
        <taxon>Micrococcales</taxon>
        <taxon>Micrococcaceae</taxon>
        <taxon>Nesterenkonia</taxon>
    </lineage>
</organism>
<accession>A0A9D1S2B3</accession>
<dbReference type="Gene3D" id="2.30.40.10">
    <property type="entry name" value="Urease, subunit C, domain 1"/>
    <property type="match status" value="1"/>
</dbReference>
<dbReference type="CDD" id="cd01300">
    <property type="entry name" value="YtcJ_like"/>
    <property type="match status" value="1"/>
</dbReference>
<dbReference type="InterPro" id="IPR032466">
    <property type="entry name" value="Metal_Hydrolase"/>
</dbReference>
<evidence type="ECO:0000259" key="1">
    <source>
        <dbReference type="Pfam" id="PF07969"/>
    </source>
</evidence>
<dbReference type="Gene3D" id="3.20.20.140">
    <property type="entry name" value="Metal-dependent hydrolases"/>
    <property type="match status" value="1"/>
</dbReference>
<dbReference type="PANTHER" id="PTHR22642">
    <property type="entry name" value="IMIDAZOLONEPROPIONASE"/>
    <property type="match status" value="1"/>
</dbReference>
<feature type="domain" description="Amidohydrolase 3" evidence="1">
    <location>
        <begin position="57"/>
        <end position="544"/>
    </location>
</feature>
<dbReference type="AlphaFoldDB" id="A0A9D1S2B3"/>
<dbReference type="Proteomes" id="UP000824151">
    <property type="component" value="Unassembled WGS sequence"/>
</dbReference>
<dbReference type="Pfam" id="PF07969">
    <property type="entry name" value="Amidohydro_3"/>
    <property type="match status" value="1"/>
</dbReference>